<proteinExistence type="predicted"/>
<evidence type="ECO:0000313" key="1">
    <source>
        <dbReference type="EMBL" id="MFC5270176.1"/>
    </source>
</evidence>
<reference evidence="2" key="1">
    <citation type="journal article" date="2019" name="Int. J. Syst. Evol. Microbiol.">
        <title>The Global Catalogue of Microorganisms (GCM) 10K type strain sequencing project: providing services to taxonomists for standard genome sequencing and annotation.</title>
        <authorList>
            <consortium name="The Broad Institute Genomics Platform"/>
            <consortium name="The Broad Institute Genome Sequencing Center for Infectious Disease"/>
            <person name="Wu L."/>
            <person name="Ma J."/>
        </authorList>
    </citation>
    <scope>NUCLEOTIDE SEQUENCE [LARGE SCALE GENOMIC DNA]</scope>
    <source>
        <strain evidence="2">KACC 12602</strain>
    </source>
</reference>
<gene>
    <name evidence="1" type="ORF">ACFPIB_06115</name>
</gene>
<sequence length="147" mass="17652">MEIVYQHDLVMICYKREEKMLQVSWQSYLTTEDFVRGLRALLKLTAELDIEKWLVDARYSDELVIENMRWSKEYIGTALEQSRLKKVARISSGDEQHEQEIMKLVDYLFENYNVPCEIRFYDSKQEALEWLLEKTLDRSELTPEFLA</sequence>
<accession>A0ABW0E9A5</accession>
<protein>
    <submittedName>
        <fullName evidence="1">STAS/SEC14 domain-containing protein</fullName>
    </submittedName>
</protein>
<organism evidence="1 2">
    <name type="scientific">Adhaeribacter terreus</name>
    <dbReference type="NCBI Taxonomy" id="529703"/>
    <lineage>
        <taxon>Bacteria</taxon>
        <taxon>Pseudomonadati</taxon>
        <taxon>Bacteroidota</taxon>
        <taxon>Cytophagia</taxon>
        <taxon>Cytophagales</taxon>
        <taxon>Hymenobacteraceae</taxon>
        <taxon>Adhaeribacter</taxon>
    </lineage>
</organism>
<dbReference type="EMBL" id="JBHSKT010000003">
    <property type="protein sequence ID" value="MFC5270176.1"/>
    <property type="molecule type" value="Genomic_DNA"/>
</dbReference>
<dbReference type="InterPro" id="IPR021866">
    <property type="entry name" value="SpoIIAA-like"/>
</dbReference>
<dbReference type="Proteomes" id="UP001596161">
    <property type="component" value="Unassembled WGS sequence"/>
</dbReference>
<dbReference type="InterPro" id="IPR036513">
    <property type="entry name" value="STAS_dom_sf"/>
</dbReference>
<name>A0ABW0E9A5_9BACT</name>
<dbReference type="SUPFAM" id="SSF52091">
    <property type="entry name" value="SpoIIaa-like"/>
    <property type="match status" value="1"/>
</dbReference>
<dbReference type="RefSeq" id="WP_378016548.1">
    <property type="nucleotide sequence ID" value="NZ_JBHSKT010000003.1"/>
</dbReference>
<comment type="caution">
    <text evidence="1">The sequence shown here is derived from an EMBL/GenBank/DDBJ whole genome shotgun (WGS) entry which is preliminary data.</text>
</comment>
<evidence type="ECO:0000313" key="2">
    <source>
        <dbReference type="Proteomes" id="UP001596161"/>
    </source>
</evidence>
<dbReference type="Pfam" id="PF11964">
    <property type="entry name" value="SpoIIAA-like"/>
    <property type="match status" value="1"/>
</dbReference>
<keyword evidence="2" id="KW-1185">Reference proteome</keyword>